<dbReference type="Gramene" id="TuG1812G0500002715.01.T03">
    <property type="protein sequence ID" value="TuG1812G0500002715.01.T03"/>
    <property type="gene ID" value="TuG1812G0500002715.01"/>
</dbReference>
<dbReference type="EnsemblPlants" id="TuG1812G0500002715.01.T01">
    <property type="protein sequence ID" value="TuG1812G0500002715.01.T01"/>
    <property type="gene ID" value="TuG1812G0500002715.01"/>
</dbReference>
<accession>A0A8R7UIV7</accession>
<organism evidence="2 3">
    <name type="scientific">Triticum urartu</name>
    <name type="common">Red wild einkorn</name>
    <name type="synonym">Crithodium urartu</name>
    <dbReference type="NCBI Taxonomy" id="4572"/>
    <lineage>
        <taxon>Eukaryota</taxon>
        <taxon>Viridiplantae</taxon>
        <taxon>Streptophyta</taxon>
        <taxon>Embryophyta</taxon>
        <taxon>Tracheophyta</taxon>
        <taxon>Spermatophyta</taxon>
        <taxon>Magnoliopsida</taxon>
        <taxon>Liliopsida</taxon>
        <taxon>Poales</taxon>
        <taxon>Poaceae</taxon>
        <taxon>BOP clade</taxon>
        <taxon>Pooideae</taxon>
        <taxon>Triticodae</taxon>
        <taxon>Triticeae</taxon>
        <taxon>Triticinae</taxon>
        <taxon>Triticum</taxon>
    </lineage>
</organism>
<dbReference type="Gramene" id="TuG1812G0500002715.01.T02">
    <property type="protein sequence ID" value="TuG1812G0500002715.01.T02"/>
    <property type="gene ID" value="TuG1812G0500002715.01"/>
</dbReference>
<reference evidence="3" key="1">
    <citation type="journal article" date="2013" name="Nature">
        <title>Draft genome of the wheat A-genome progenitor Triticum urartu.</title>
        <authorList>
            <person name="Ling H.Q."/>
            <person name="Zhao S."/>
            <person name="Liu D."/>
            <person name="Wang J."/>
            <person name="Sun H."/>
            <person name="Zhang C."/>
            <person name="Fan H."/>
            <person name="Li D."/>
            <person name="Dong L."/>
            <person name="Tao Y."/>
            <person name="Gao C."/>
            <person name="Wu H."/>
            <person name="Li Y."/>
            <person name="Cui Y."/>
            <person name="Guo X."/>
            <person name="Zheng S."/>
            <person name="Wang B."/>
            <person name="Yu K."/>
            <person name="Liang Q."/>
            <person name="Yang W."/>
            <person name="Lou X."/>
            <person name="Chen J."/>
            <person name="Feng M."/>
            <person name="Jian J."/>
            <person name="Zhang X."/>
            <person name="Luo G."/>
            <person name="Jiang Y."/>
            <person name="Liu J."/>
            <person name="Wang Z."/>
            <person name="Sha Y."/>
            <person name="Zhang B."/>
            <person name="Wu H."/>
            <person name="Tang D."/>
            <person name="Shen Q."/>
            <person name="Xue P."/>
            <person name="Zou S."/>
            <person name="Wang X."/>
            <person name="Liu X."/>
            <person name="Wang F."/>
            <person name="Yang Y."/>
            <person name="An X."/>
            <person name="Dong Z."/>
            <person name="Zhang K."/>
            <person name="Zhang X."/>
            <person name="Luo M.C."/>
            <person name="Dvorak J."/>
            <person name="Tong Y."/>
            <person name="Wang J."/>
            <person name="Yang H."/>
            <person name="Li Z."/>
            <person name="Wang D."/>
            <person name="Zhang A."/>
            <person name="Wang J."/>
        </authorList>
    </citation>
    <scope>NUCLEOTIDE SEQUENCE</scope>
    <source>
        <strain evidence="3">cv. G1812</strain>
    </source>
</reference>
<feature type="compositionally biased region" description="Basic and acidic residues" evidence="1">
    <location>
        <begin position="59"/>
        <end position="74"/>
    </location>
</feature>
<evidence type="ECO:0000313" key="3">
    <source>
        <dbReference type="Proteomes" id="UP000015106"/>
    </source>
</evidence>
<dbReference type="EnsemblPlants" id="TuG1812G0500002715.01.T05">
    <property type="protein sequence ID" value="TuG1812G0500002715.01.T05"/>
    <property type="gene ID" value="TuG1812G0500002715.01"/>
</dbReference>
<protein>
    <submittedName>
        <fullName evidence="2">Uncharacterized protein</fullName>
    </submittedName>
</protein>
<dbReference type="AlphaFoldDB" id="A0A8R7UIV7"/>
<reference evidence="2" key="3">
    <citation type="submission" date="2022-06" db="UniProtKB">
        <authorList>
            <consortium name="EnsemblPlants"/>
        </authorList>
    </citation>
    <scope>IDENTIFICATION</scope>
</reference>
<feature type="compositionally biased region" description="Polar residues" evidence="1">
    <location>
        <begin position="13"/>
        <end position="34"/>
    </location>
</feature>
<reference evidence="2" key="2">
    <citation type="submission" date="2018-03" db="EMBL/GenBank/DDBJ databases">
        <title>The Triticum urartu genome reveals the dynamic nature of wheat genome evolution.</title>
        <authorList>
            <person name="Ling H."/>
            <person name="Ma B."/>
            <person name="Shi X."/>
            <person name="Liu H."/>
            <person name="Dong L."/>
            <person name="Sun H."/>
            <person name="Cao Y."/>
            <person name="Gao Q."/>
            <person name="Zheng S."/>
            <person name="Li Y."/>
            <person name="Yu Y."/>
            <person name="Du H."/>
            <person name="Qi M."/>
            <person name="Li Y."/>
            <person name="Yu H."/>
            <person name="Cui Y."/>
            <person name="Wang N."/>
            <person name="Chen C."/>
            <person name="Wu H."/>
            <person name="Zhao Y."/>
            <person name="Zhang J."/>
            <person name="Li Y."/>
            <person name="Zhou W."/>
            <person name="Zhang B."/>
            <person name="Hu W."/>
            <person name="Eijk M."/>
            <person name="Tang J."/>
            <person name="Witsenboer H."/>
            <person name="Zhao S."/>
            <person name="Li Z."/>
            <person name="Zhang A."/>
            <person name="Wang D."/>
            <person name="Liang C."/>
        </authorList>
    </citation>
    <scope>NUCLEOTIDE SEQUENCE [LARGE SCALE GENOMIC DNA]</scope>
    <source>
        <strain evidence="2">cv. G1812</strain>
    </source>
</reference>
<name>A0A8R7UIV7_TRIUA</name>
<feature type="region of interest" description="Disordered" evidence="1">
    <location>
        <begin position="54"/>
        <end position="88"/>
    </location>
</feature>
<keyword evidence="3" id="KW-1185">Reference proteome</keyword>
<dbReference type="Gramene" id="TuG1812G0500002715.01.T04">
    <property type="protein sequence ID" value="TuG1812G0500002715.01.T04"/>
    <property type="gene ID" value="TuG1812G0500002715.01"/>
</dbReference>
<evidence type="ECO:0000256" key="1">
    <source>
        <dbReference type="SAM" id="MobiDB-lite"/>
    </source>
</evidence>
<dbReference type="Gramene" id="TuG1812G0500002715.01.T01">
    <property type="protein sequence ID" value="TuG1812G0500002715.01.T01"/>
    <property type="gene ID" value="TuG1812G0500002715.01"/>
</dbReference>
<dbReference type="Gramene" id="TuG1812G0500002715.01.T05">
    <property type="protein sequence ID" value="TuG1812G0500002715.01.T05"/>
    <property type="gene ID" value="TuG1812G0500002715.01"/>
</dbReference>
<dbReference type="EnsemblPlants" id="TuG1812G0500002715.01.T04">
    <property type="protein sequence ID" value="TuG1812G0500002715.01.T04"/>
    <property type="gene ID" value="TuG1812G0500002715.01"/>
</dbReference>
<dbReference type="EnsemblPlants" id="TuG1812G0500002715.01.T02">
    <property type="protein sequence ID" value="TuG1812G0500002715.01.T02"/>
    <property type="gene ID" value="TuG1812G0500002715.01"/>
</dbReference>
<evidence type="ECO:0000313" key="2">
    <source>
        <dbReference type="EnsemblPlants" id="TuG1812G0500002715.01.T05"/>
    </source>
</evidence>
<proteinExistence type="predicted"/>
<dbReference type="EnsemblPlants" id="TuG1812G0500002715.01.T03">
    <property type="protein sequence ID" value="TuG1812G0500002715.01.T03"/>
    <property type="gene ID" value="TuG1812G0500002715.01"/>
</dbReference>
<sequence>GRGPRYTCPVPTHVSSPRSLLSLSTHSWRRQQGQGPHYPFPSFSLFSPPVSLAVADGRTTGDHGHSENGGDEKAQPLAQTREAARRWQQHFSPTRFRLRLRQMFLGFLRRLRGRPCCPP</sequence>
<dbReference type="Proteomes" id="UP000015106">
    <property type="component" value="Chromosome 5"/>
</dbReference>
<feature type="region of interest" description="Disordered" evidence="1">
    <location>
        <begin position="1"/>
        <end position="35"/>
    </location>
</feature>